<dbReference type="VEuPathDB" id="FungiDB:I7I53_08890"/>
<name>A0A8A1L357_AJEC8</name>
<proteinExistence type="predicted"/>
<reference evidence="1" key="1">
    <citation type="submission" date="2021-01" db="EMBL/GenBank/DDBJ databases">
        <title>Chromosome-level genome assembly of a human fungal pathogen reveals clustering of transcriptionally co-regulated genes.</title>
        <authorList>
            <person name="Voorhies M."/>
            <person name="Cohen S."/>
            <person name="Shea T.P."/>
            <person name="Petrus S."/>
            <person name="Munoz J.F."/>
            <person name="Poplawski S."/>
            <person name="Goldman W.E."/>
            <person name="Michael T."/>
            <person name="Cuomo C.A."/>
            <person name="Sil A."/>
            <person name="Beyhan S."/>
        </authorList>
    </citation>
    <scope>NUCLEOTIDE SEQUENCE</scope>
    <source>
        <strain evidence="1">H88</strain>
    </source>
</reference>
<organism evidence="1 2">
    <name type="scientific">Ajellomyces capsulatus (strain H88)</name>
    <name type="common">Darling's disease fungus</name>
    <name type="synonym">Histoplasma capsulatum</name>
    <dbReference type="NCBI Taxonomy" id="544711"/>
    <lineage>
        <taxon>Eukaryota</taxon>
        <taxon>Fungi</taxon>
        <taxon>Dikarya</taxon>
        <taxon>Ascomycota</taxon>
        <taxon>Pezizomycotina</taxon>
        <taxon>Eurotiomycetes</taxon>
        <taxon>Eurotiomycetidae</taxon>
        <taxon>Onygenales</taxon>
        <taxon>Ajellomycetaceae</taxon>
        <taxon>Histoplasma</taxon>
    </lineage>
</organism>
<protein>
    <submittedName>
        <fullName evidence="1">Uncharacterized protein</fullName>
    </submittedName>
</protein>
<evidence type="ECO:0000313" key="1">
    <source>
        <dbReference type="EMBL" id="QSS48778.1"/>
    </source>
</evidence>
<dbReference type="EMBL" id="CP069102">
    <property type="protein sequence ID" value="QSS48778.1"/>
    <property type="molecule type" value="Genomic_DNA"/>
</dbReference>
<accession>A0A8A1L357</accession>
<gene>
    <name evidence="1" type="ORF">I7I53_08890</name>
</gene>
<evidence type="ECO:0000313" key="2">
    <source>
        <dbReference type="Proteomes" id="UP000663419"/>
    </source>
</evidence>
<sequence>MFNRYFFFFSQGGARLPYALPHFWLLRFILANSLILRTHCLPWESGGHAKFMLPCVEANPVSVLPPAKQHPHIPCFAWGDGVFSLKLAASFMHVDL</sequence>
<dbReference type="Proteomes" id="UP000663419">
    <property type="component" value="Chromosome 1"/>
</dbReference>
<dbReference type="AlphaFoldDB" id="A0A8A1L357"/>